<dbReference type="AlphaFoldDB" id="A0A8B6G2P1"/>
<evidence type="ECO:0000313" key="2">
    <source>
        <dbReference type="Proteomes" id="UP000596742"/>
    </source>
</evidence>
<name>A0A8B6G2P1_MYTGA</name>
<proteinExistence type="predicted"/>
<comment type="caution">
    <text evidence="1">The sequence shown here is derived from an EMBL/GenBank/DDBJ whole genome shotgun (WGS) entry which is preliminary data.</text>
</comment>
<accession>A0A8B6G2P1</accession>
<gene>
    <name evidence="1" type="ORF">MGAL_10B078263</name>
</gene>
<keyword evidence="2" id="KW-1185">Reference proteome</keyword>
<reference evidence="1" key="1">
    <citation type="submission" date="2018-11" db="EMBL/GenBank/DDBJ databases">
        <authorList>
            <person name="Alioto T."/>
            <person name="Alioto T."/>
        </authorList>
    </citation>
    <scope>NUCLEOTIDE SEQUENCE</scope>
</reference>
<dbReference type="EMBL" id="UYJE01007771">
    <property type="protein sequence ID" value="VDI57800.1"/>
    <property type="molecule type" value="Genomic_DNA"/>
</dbReference>
<dbReference type="Proteomes" id="UP000596742">
    <property type="component" value="Unassembled WGS sequence"/>
</dbReference>
<protein>
    <submittedName>
        <fullName evidence="1">Uncharacterized protein</fullName>
    </submittedName>
</protein>
<organism evidence="1 2">
    <name type="scientific">Mytilus galloprovincialis</name>
    <name type="common">Mediterranean mussel</name>
    <dbReference type="NCBI Taxonomy" id="29158"/>
    <lineage>
        <taxon>Eukaryota</taxon>
        <taxon>Metazoa</taxon>
        <taxon>Spiralia</taxon>
        <taxon>Lophotrochozoa</taxon>
        <taxon>Mollusca</taxon>
        <taxon>Bivalvia</taxon>
        <taxon>Autobranchia</taxon>
        <taxon>Pteriomorphia</taxon>
        <taxon>Mytilida</taxon>
        <taxon>Mytiloidea</taxon>
        <taxon>Mytilidae</taxon>
        <taxon>Mytilinae</taxon>
        <taxon>Mytilus</taxon>
    </lineage>
</organism>
<sequence>MEVEEEQTKDEKNPALFGLSDSKKCICQIPGQVPCSGAVILPPQIRGRHRYTKES</sequence>
<evidence type="ECO:0000313" key="1">
    <source>
        <dbReference type="EMBL" id="VDI57800.1"/>
    </source>
</evidence>
<dbReference type="OrthoDB" id="5919182at2759"/>